<dbReference type="SUPFAM" id="SSF51338">
    <property type="entry name" value="Composite domain of metallo-dependent hydrolases"/>
    <property type="match status" value="1"/>
</dbReference>
<evidence type="ECO:0000313" key="2">
    <source>
        <dbReference type="EMBL" id="UWX55877.1"/>
    </source>
</evidence>
<protein>
    <submittedName>
        <fullName evidence="2">Amidohydrolase family protein</fullName>
    </submittedName>
</protein>
<feature type="domain" description="Amidohydrolase-related" evidence="1">
    <location>
        <begin position="203"/>
        <end position="270"/>
    </location>
</feature>
<proteinExistence type="predicted"/>
<dbReference type="InterPro" id="IPR011059">
    <property type="entry name" value="Metal-dep_hydrolase_composite"/>
</dbReference>
<reference evidence="2" key="1">
    <citation type="submission" date="2022-09" db="EMBL/GenBank/DDBJ databases">
        <title>Maribacter litopenaei sp. nov., isolated from the intestinal tract of the Pacific White Shrimp, Litopenaeus vannamei.</title>
        <authorList>
            <person name="Kim S.Y."/>
            <person name="Hwang C.Y."/>
        </authorList>
    </citation>
    <scope>NUCLEOTIDE SEQUENCE</scope>
    <source>
        <strain evidence="2">HL-LV01</strain>
    </source>
</reference>
<dbReference type="InterPro" id="IPR051781">
    <property type="entry name" value="Metallo-dep_Hydrolase"/>
</dbReference>
<evidence type="ECO:0000259" key="1">
    <source>
        <dbReference type="Pfam" id="PF01979"/>
    </source>
</evidence>
<dbReference type="InterPro" id="IPR032466">
    <property type="entry name" value="Metal_Hydrolase"/>
</dbReference>
<dbReference type="PANTHER" id="PTHR43135:SF3">
    <property type="entry name" value="ALPHA-D-RIBOSE 1-METHYLPHOSPHONATE 5-TRIPHOSPHATE DIPHOSPHATASE"/>
    <property type="match status" value="1"/>
</dbReference>
<keyword evidence="3" id="KW-1185">Reference proteome</keyword>
<dbReference type="Gene3D" id="3.20.20.140">
    <property type="entry name" value="Metal-dependent hydrolases"/>
    <property type="match status" value="1"/>
</dbReference>
<organism evidence="2 3">
    <name type="scientific">Maribacter litopenaei</name>
    <dbReference type="NCBI Taxonomy" id="2976127"/>
    <lineage>
        <taxon>Bacteria</taxon>
        <taxon>Pseudomonadati</taxon>
        <taxon>Bacteroidota</taxon>
        <taxon>Flavobacteriia</taxon>
        <taxon>Flavobacteriales</taxon>
        <taxon>Flavobacteriaceae</taxon>
        <taxon>Maribacter</taxon>
    </lineage>
</organism>
<dbReference type="InterPro" id="IPR006680">
    <property type="entry name" value="Amidohydro-rel"/>
</dbReference>
<gene>
    <name evidence="2" type="ORF">NYZ99_05675</name>
</gene>
<dbReference type="Proteomes" id="UP001059209">
    <property type="component" value="Chromosome"/>
</dbReference>
<accession>A0ABY5YC34</accession>
<dbReference type="PANTHER" id="PTHR43135">
    <property type="entry name" value="ALPHA-D-RIBOSE 1-METHYLPHOSPHONATE 5-TRIPHOSPHATE DIPHOSPHATASE"/>
    <property type="match status" value="1"/>
</dbReference>
<dbReference type="SUPFAM" id="SSF51556">
    <property type="entry name" value="Metallo-dependent hydrolases"/>
    <property type="match status" value="1"/>
</dbReference>
<dbReference type="RefSeq" id="WP_260574367.1">
    <property type="nucleotide sequence ID" value="NZ_CP104205.1"/>
</dbReference>
<dbReference type="Pfam" id="PF01979">
    <property type="entry name" value="Amidohydro_1"/>
    <property type="match status" value="1"/>
</dbReference>
<sequence>MIPEFIVQIQVWGIGDISWKVSEHTKDVLKQYSDYFDTKTIKMYLVGNRQQRQWVIEACKELKLMPTTEGGLDFKLNMTQLIDGYPGHEHSLPIYPIYEDVVKTIAESKMAVTPTLLVSYGGPWAENYYYSRENVWGDEKLQHFTPYKELASKSRRRPGWFMDEEHIFKKHAEFMTSLVEAGGLAGIGSHGQLQGLGFHWELWSVASGGMKPMDALKVATIIGAEAIGLDGDPGSLESGKLADIVILDKNPLEDLRNTNTVSHVIKNGKVYEAGTLDVVWPKEIKAEPFEWNNKGPVNVPGIDE</sequence>
<evidence type="ECO:0000313" key="3">
    <source>
        <dbReference type="Proteomes" id="UP001059209"/>
    </source>
</evidence>
<dbReference type="Gene3D" id="2.30.40.10">
    <property type="entry name" value="Urease, subunit C, domain 1"/>
    <property type="match status" value="1"/>
</dbReference>
<dbReference type="EMBL" id="CP104205">
    <property type="protein sequence ID" value="UWX55877.1"/>
    <property type="molecule type" value="Genomic_DNA"/>
</dbReference>
<name>A0ABY5YC34_9FLAO</name>